<evidence type="ECO:0000259" key="1">
    <source>
        <dbReference type="Pfam" id="PF13456"/>
    </source>
</evidence>
<dbReference type="InterPro" id="IPR044730">
    <property type="entry name" value="RNase_H-like_dom_plant"/>
</dbReference>
<dbReference type="InterPro" id="IPR036397">
    <property type="entry name" value="RNaseH_sf"/>
</dbReference>
<dbReference type="GO" id="GO:0003676">
    <property type="term" value="F:nucleic acid binding"/>
    <property type="evidence" value="ECO:0007669"/>
    <property type="project" value="InterPro"/>
</dbReference>
<dbReference type="InterPro" id="IPR002156">
    <property type="entry name" value="RNaseH_domain"/>
</dbReference>
<dbReference type="PANTHER" id="PTHR47074">
    <property type="entry name" value="BNAC02G40300D PROTEIN"/>
    <property type="match status" value="1"/>
</dbReference>
<name>A0A6D2JY64_9BRAS</name>
<accession>A0A6D2JY64</accession>
<evidence type="ECO:0000313" key="3">
    <source>
        <dbReference type="Proteomes" id="UP000467841"/>
    </source>
</evidence>
<gene>
    <name evidence="2" type="ORF">MERR_LOCUS32465</name>
</gene>
<dbReference type="AlphaFoldDB" id="A0A6D2JY64"/>
<dbReference type="CDD" id="cd06222">
    <property type="entry name" value="RNase_H_like"/>
    <property type="match status" value="1"/>
</dbReference>
<comment type="caution">
    <text evidence="2">The sequence shown here is derived from an EMBL/GenBank/DDBJ whole genome shotgun (WGS) entry which is preliminary data.</text>
</comment>
<evidence type="ECO:0000313" key="2">
    <source>
        <dbReference type="EMBL" id="CAA7045230.1"/>
    </source>
</evidence>
<dbReference type="OrthoDB" id="1021079at2759"/>
<dbReference type="PANTHER" id="PTHR47074:SF78">
    <property type="entry name" value="GB|AAF30348.1-RELATED"/>
    <property type="match status" value="1"/>
</dbReference>
<dbReference type="InterPro" id="IPR052929">
    <property type="entry name" value="RNase_H-like_EbsB-rel"/>
</dbReference>
<dbReference type="Pfam" id="PF13456">
    <property type="entry name" value="RVT_3"/>
    <property type="match status" value="1"/>
</dbReference>
<organism evidence="2 3">
    <name type="scientific">Microthlaspi erraticum</name>
    <dbReference type="NCBI Taxonomy" id="1685480"/>
    <lineage>
        <taxon>Eukaryota</taxon>
        <taxon>Viridiplantae</taxon>
        <taxon>Streptophyta</taxon>
        <taxon>Embryophyta</taxon>
        <taxon>Tracheophyta</taxon>
        <taxon>Spermatophyta</taxon>
        <taxon>Magnoliopsida</taxon>
        <taxon>eudicotyledons</taxon>
        <taxon>Gunneridae</taxon>
        <taxon>Pentapetalae</taxon>
        <taxon>rosids</taxon>
        <taxon>malvids</taxon>
        <taxon>Brassicales</taxon>
        <taxon>Brassicaceae</taxon>
        <taxon>Coluteocarpeae</taxon>
        <taxon>Microthlaspi</taxon>
    </lineage>
</organism>
<dbReference type="InterPro" id="IPR012337">
    <property type="entry name" value="RNaseH-like_sf"/>
</dbReference>
<proteinExistence type="predicted"/>
<dbReference type="Gene3D" id="3.30.420.10">
    <property type="entry name" value="Ribonuclease H-like superfamily/Ribonuclease H"/>
    <property type="match status" value="1"/>
</dbReference>
<feature type="domain" description="RNase H type-1" evidence="1">
    <location>
        <begin position="61"/>
        <end position="176"/>
    </location>
</feature>
<protein>
    <recommendedName>
        <fullName evidence="1">RNase H type-1 domain-containing protein</fullName>
    </recommendedName>
</protein>
<dbReference type="Proteomes" id="UP000467841">
    <property type="component" value="Unassembled WGS sequence"/>
</dbReference>
<sequence length="206" mass="23792">MLLFQRKTSHWRTLVRYGKQDALEYLQAQNTEPQQHTIMSGTGNRNFRWTRPPQGWMKCNFNAGNANSNAGWIIRDSNGVFKGCGYARNDKPTSALEGELQALIVAMQSTWRRGYRKIIFEGDCKQLVDLMNKDSLHFGLYNWLVEAWFWKTKFEEARIAWVPREANRVADKLAKQNIPSSSMFTFLSFPPSCISDVLHSDQVSSF</sequence>
<dbReference type="EMBL" id="CACVBM020001318">
    <property type="protein sequence ID" value="CAA7045230.1"/>
    <property type="molecule type" value="Genomic_DNA"/>
</dbReference>
<dbReference type="SUPFAM" id="SSF53098">
    <property type="entry name" value="Ribonuclease H-like"/>
    <property type="match status" value="1"/>
</dbReference>
<reference evidence="2" key="1">
    <citation type="submission" date="2020-01" db="EMBL/GenBank/DDBJ databases">
        <authorList>
            <person name="Mishra B."/>
        </authorList>
    </citation>
    <scope>NUCLEOTIDE SEQUENCE [LARGE SCALE GENOMIC DNA]</scope>
</reference>
<dbReference type="GO" id="GO:0004523">
    <property type="term" value="F:RNA-DNA hybrid ribonuclease activity"/>
    <property type="evidence" value="ECO:0007669"/>
    <property type="project" value="InterPro"/>
</dbReference>
<keyword evidence="3" id="KW-1185">Reference proteome</keyword>